<dbReference type="OrthoDB" id="2126698at2759"/>
<dbReference type="KEGG" id="mtr:11426508"/>
<dbReference type="AlphaFoldDB" id="G7LCG8"/>
<feature type="transmembrane region" description="Helical" evidence="6">
    <location>
        <begin position="20"/>
        <end position="43"/>
    </location>
</feature>
<dbReference type="Pfam" id="PF01554">
    <property type="entry name" value="MatE"/>
    <property type="match status" value="2"/>
</dbReference>
<dbReference type="GO" id="GO:0015297">
    <property type="term" value="F:antiporter activity"/>
    <property type="evidence" value="ECO:0007669"/>
    <property type="project" value="InterPro"/>
</dbReference>
<evidence type="ECO:0000256" key="7">
    <source>
        <dbReference type="SAM" id="MobiDB-lite"/>
    </source>
</evidence>
<evidence type="ECO:0000256" key="6">
    <source>
        <dbReference type="RuleBase" id="RU004914"/>
    </source>
</evidence>
<reference evidence="10" key="3">
    <citation type="submission" date="2015-04" db="UniProtKB">
        <authorList>
            <consortium name="EnsemblPlants"/>
        </authorList>
    </citation>
    <scope>IDENTIFICATION</scope>
    <source>
        <strain evidence="10">cv. Jemalong A17</strain>
    </source>
</reference>
<dbReference type="Proteomes" id="UP000265566">
    <property type="component" value="Chromosome 8"/>
</dbReference>
<dbReference type="PANTHER" id="PTHR11206">
    <property type="entry name" value="MULTIDRUG RESISTANCE PROTEIN"/>
    <property type="match status" value="1"/>
</dbReference>
<feature type="compositionally biased region" description="Polar residues" evidence="7">
    <location>
        <begin position="466"/>
        <end position="480"/>
    </location>
</feature>
<accession>G7LCG8</accession>
<feature type="transmembrane region" description="Helical" evidence="6">
    <location>
        <begin position="95"/>
        <end position="113"/>
    </location>
</feature>
<dbReference type="PaxDb" id="3880-AET05535"/>
<evidence type="ECO:0000256" key="4">
    <source>
        <dbReference type="ARBA" id="ARBA00022989"/>
    </source>
</evidence>
<feature type="transmembrane region" description="Helical" evidence="6">
    <location>
        <begin position="275"/>
        <end position="299"/>
    </location>
</feature>
<comment type="similarity">
    <text evidence="2 6">Belongs to the multi antimicrobial extrusion (MATE) (TC 2.A.66.1) family.</text>
</comment>
<dbReference type="EMBL" id="PSQE01000008">
    <property type="protein sequence ID" value="RHN43876.1"/>
    <property type="molecule type" value="Genomic_DNA"/>
</dbReference>
<reference evidence="8 11" key="2">
    <citation type="journal article" date="2014" name="BMC Genomics">
        <title>An improved genome release (version Mt4.0) for the model legume Medicago truncatula.</title>
        <authorList>
            <person name="Tang H."/>
            <person name="Krishnakumar V."/>
            <person name="Bidwell S."/>
            <person name="Rosen B."/>
            <person name="Chan A."/>
            <person name="Zhou S."/>
            <person name="Gentzbittel L."/>
            <person name="Childs K.L."/>
            <person name="Yandell M."/>
            <person name="Gundlach H."/>
            <person name="Mayer K.F."/>
            <person name="Schwartz D.C."/>
            <person name="Town C.D."/>
        </authorList>
    </citation>
    <scope>GENOME REANNOTATION</scope>
    <source>
        <strain evidence="10 11">cv. Jemalong A17</strain>
    </source>
</reference>
<comment type="subcellular location">
    <subcellularLocation>
        <location evidence="1">Membrane</location>
        <topology evidence="1">Multi-pass membrane protein</topology>
    </subcellularLocation>
</comment>
<feature type="transmembrane region" description="Helical" evidence="6">
    <location>
        <begin position="418"/>
        <end position="439"/>
    </location>
</feature>
<evidence type="ECO:0000313" key="10">
    <source>
        <dbReference type="EnsemblPlants" id="AET05535"/>
    </source>
</evidence>
<feature type="transmembrane region" description="Helical" evidence="6">
    <location>
        <begin position="197"/>
        <end position="214"/>
    </location>
</feature>
<evidence type="ECO:0000256" key="3">
    <source>
        <dbReference type="ARBA" id="ARBA00022692"/>
    </source>
</evidence>
<dbReference type="HOGENOM" id="CLU_012893_1_4_1"/>
<keyword evidence="3 6" id="KW-0812">Transmembrane</keyword>
<feature type="region of interest" description="Disordered" evidence="7">
    <location>
        <begin position="450"/>
        <end position="480"/>
    </location>
</feature>
<dbReference type="GO" id="GO:1990961">
    <property type="term" value="P:xenobiotic detoxification by transmembrane export across the plasma membrane"/>
    <property type="evidence" value="ECO:0007669"/>
    <property type="project" value="InterPro"/>
</dbReference>
<reference evidence="9" key="4">
    <citation type="journal article" date="2018" name="Nat. Plants">
        <title>Whole-genome landscape of Medicago truncatula symbiotic genes.</title>
        <authorList>
            <person name="Pecrix Y."/>
            <person name="Gamas P."/>
            <person name="Carrere S."/>
        </authorList>
    </citation>
    <scope>NUCLEOTIDE SEQUENCE</scope>
    <source>
        <tissue evidence="9">Leaves</tissue>
    </source>
</reference>
<sequence length="480" mass="52573">MMRSERQELVIAELKRQLWLAVPLSSVGILQYILQTISIMFVGHLGTLPLSGASMATSFASVTGFTLLMGITSALDTFCGQSNGAEQYHMLGIHMQRAMIVVSIVSVFLAIIWANTKQILVVMHQDKAISKEAGSYALFLIPSLFAYGPLQCILKFLQTQNIVLPMVITSGIAALLHTLLCWLLVFEFKLGSKGAAISNSICYWVNVLLISLYVKFSSTCKQTWTGFSKRALQDLFVFLRLAIPSALMVCLKVWTFELMVLMSGLLPNPVIETSVLSICLNTFGLAWMIPFGCSCAVSIRVSNELGGGNPNGASLAVRVALSISFIAALFMVLSMILARKVWGHLYSDDKQVIRYVSAMMPILAISSFLDAIQSTLSGVLAGCGWQKIGAYVNLGSFYVVGVPCAVVLAFFVHMHAMGLWLGIISAFIVQTSLYIIFTIRSNWEEEAKKAQSRVERSTTTPNTTTLRDSISPSQKLEQIP</sequence>
<evidence type="ECO:0000313" key="9">
    <source>
        <dbReference type="EMBL" id="RHN43876.1"/>
    </source>
</evidence>
<feature type="transmembrane region" description="Helical" evidence="6">
    <location>
        <begin position="390"/>
        <end position="412"/>
    </location>
</feature>
<feature type="transmembrane region" description="Helical" evidence="6">
    <location>
        <begin position="55"/>
        <end position="75"/>
    </location>
</feature>
<gene>
    <name evidence="10" type="primary">11426508</name>
    <name evidence="8" type="ordered locus">MTR_8g106670</name>
    <name evidence="9" type="ORF">MtrunA17_Chr8g0392601</name>
</gene>
<dbReference type="GO" id="GO:0016020">
    <property type="term" value="C:membrane"/>
    <property type="evidence" value="ECO:0000318"/>
    <property type="project" value="GO_Central"/>
</dbReference>
<dbReference type="eggNOG" id="KOG1347">
    <property type="taxonomic scope" value="Eukaryota"/>
</dbReference>
<evidence type="ECO:0000256" key="1">
    <source>
        <dbReference type="ARBA" id="ARBA00004141"/>
    </source>
</evidence>
<feature type="transmembrane region" description="Helical" evidence="6">
    <location>
        <begin position="235"/>
        <end position="255"/>
    </location>
</feature>
<dbReference type="Proteomes" id="UP000002051">
    <property type="component" value="Chromosome 8"/>
</dbReference>
<evidence type="ECO:0000256" key="2">
    <source>
        <dbReference type="ARBA" id="ARBA00010199"/>
    </source>
</evidence>
<dbReference type="CDD" id="cd13132">
    <property type="entry name" value="MATE_eukaryotic"/>
    <property type="match status" value="1"/>
</dbReference>
<protein>
    <recommendedName>
        <fullName evidence="6">Protein DETOXIFICATION</fullName>
    </recommendedName>
    <alternativeName>
        <fullName evidence="6">Multidrug and toxic compound extrusion protein</fullName>
    </alternativeName>
</protein>
<dbReference type="EnsemblPlants" id="AET05535">
    <property type="protein sequence ID" value="AET05535"/>
    <property type="gene ID" value="MTR_8g106670"/>
</dbReference>
<evidence type="ECO:0000313" key="8">
    <source>
        <dbReference type="EMBL" id="AET05535.1"/>
    </source>
</evidence>
<organism evidence="8 11">
    <name type="scientific">Medicago truncatula</name>
    <name type="common">Barrel medic</name>
    <name type="synonym">Medicago tribuloides</name>
    <dbReference type="NCBI Taxonomy" id="3880"/>
    <lineage>
        <taxon>Eukaryota</taxon>
        <taxon>Viridiplantae</taxon>
        <taxon>Streptophyta</taxon>
        <taxon>Embryophyta</taxon>
        <taxon>Tracheophyta</taxon>
        <taxon>Spermatophyta</taxon>
        <taxon>Magnoliopsida</taxon>
        <taxon>eudicotyledons</taxon>
        <taxon>Gunneridae</taxon>
        <taxon>Pentapetalae</taxon>
        <taxon>rosids</taxon>
        <taxon>fabids</taxon>
        <taxon>Fabales</taxon>
        <taxon>Fabaceae</taxon>
        <taxon>Papilionoideae</taxon>
        <taxon>50 kb inversion clade</taxon>
        <taxon>NPAAA clade</taxon>
        <taxon>Hologalegina</taxon>
        <taxon>IRL clade</taxon>
        <taxon>Trifolieae</taxon>
        <taxon>Medicago</taxon>
    </lineage>
</organism>
<feature type="transmembrane region" description="Helical" evidence="6">
    <location>
        <begin position="319"/>
        <end position="338"/>
    </location>
</feature>
<dbReference type="InterPro" id="IPR002528">
    <property type="entry name" value="MATE_fam"/>
</dbReference>
<evidence type="ECO:0000313" key="11">
    <source>
        <dbReference type="Proteomes" id="UP000002051"/>
    </source>
</evidence>
<dbReference type="GO" id="GO:0042910">
    <property type="term" value="F:xenobiotic transmembrane transporter activity"/>
    <property type="evidence" value="ECO:0007669"/>
    <property type="project" value="InterPro"/>
</dbReference>
<keyword evidence="5 6" id="KW-0472">Membrane</keyword>
<dbReference type="InterPro" id="IPR045069">
    <property type="entry name" value="MATE_euk"/>
</dbReference>
<dbReference type="EMBL" id="CM001224">
    <property type="protein sequence ID" value="AET05535.1"/>
    <property type="molecule type" value="Genomic_DNA"/>
</dbReference>
<name>G7LCG8_MEDTR</name>
<reference evidence="8 11" key="1">
    <citation type="journal article" date="2011" name="Nature">
        <title>The Medicago genome provides insight into the evolution of rhizobial symbioses.</title>
        <authorList>
            <person name="Young N.D."/>
            <person name="Debelle F."/>
            <person name="Oldroyd G.E."/>
            <person name="Geurts R."/>
            <person name="Cannon S.B."/>
            <person name="Udvardi M.K."/>
            <person name="Benedito V.A."/>
            <person name="Mayer K.F."/>
            <person name="Gouzy J."/>
            <person name="Schoof H."/>
            <person name="Van de Peer Y."/>
            <person name="Proost S."/>
            <person name="Cook D.R."/>
            <person name="Meyers B.C."/>
            <person name="Spannagl M."/>
            <person name="Cheung F."/>
            <person name="De Mita S."/>
            <person name="Krishnakumar V."/>
            <person name="Gundlach H."/>
            <person name="Zhou S."/>
            <person name="Mudge J."/>
            <person name="Bharti A.K."/>
            <person name="Murray J.D."/>
            <person name="Naoumkina M.A."/>
            <person name="Rosen B."/>
            <person name="Silverstein K.A."/>
            <person name="Tang H."/>
            <person name="Rombauts S."/>
            <person name="Zhao P.X."/>
            <person name="Zhou P."/>
            <person name="Barbe V."/>
            <person name="Bardou P."/>
            <person name="Bechner M."/>
            <person name="Bellec A."/>
            <person name="Berger A."/>
            <person name="Berges H."/>
            <person name="Bidwell S."/>
            <person name="Bisseling T."/>
            <person name="Choisne N."/>
            <person name="Couloux A."/>
            <person name="Denny R."/>
            <person name="Deshpande S."/>
            <person name="Dai X."/>
            <person name="Doyle J.J."/>
            <person name="Dudez A.M."/>
            <person name="Farmer A.D."/>
            <person name="Fouteau S."/>
            <person name="Franken C."/>
            <person name="Gibelin C."/>
            <person name="Gish J."/>
            <person name="Goldstein S."/>
            <person name="Gonzalez A.J."/>
            <person name="Green P.J."/>
            <person name="Hallab A."/>
            <person name="Hartog M."/>
            <person name="Hua A."/>
            <person name="Humphray S.J."/>
            <person name="Jeong D.H."/>
            <person name="Jing Y."/>
            <person name="Jocker A."/>
            <person name="Kenton S.M."/>
            <person name="Kim D.J."/>
            <person name="Klee K."/>
            <person name="Lai H."/>
            <person name="Lang C."/>
            <person name="Lin S."/>
            <person name="Macmil S.L."/>
            <person name="Magdelenat G."/>
            <person name="Matthews L."/>
            <person name="McCorrison J."/>
            <person name="Monaghan E.L."/>
            <person name="Mun J.H."/>
            <person name="Najar F.Z."/>
            <person name="Nicholson C."/>
            <person name="Noirot C."/>
            <person name="O'Bleness M."/>
            <person name="Paule C.R."/>
            <person name="Poulain J."/>
            <person name="Prion F."/>
            <person name="Qin B."/>
            <person name="Qu C."/>
            <person name="Retzel E.F."/>
            <person name="Riddle C."/>
            <person name="Sallet E."/>
            <person name="Samain S."/>
            <person name="Samson N."/>
            <person name="Sanders I."/>
            <person name="Saurat O."/>
            <person name="Scarpelli C."/>
            <person name="Schiex T."/>
            <person name="Segurens B."/>
            <person name="Severin A.J."/>
            <person name="Sherrier D.J."/>
            <person name="Shi R."/>
            <person name="Sims S."/>
            <person name="Singer S.R."/>
            <person name="Sinharoy S."/>
            <person name="Sterck L."/>
            <person name="Viollet A."/>
            <person name="Wang B.B."/>
            <person name="Wang K."/>
            <person name="Wang M."/>
            <person name="Wang X."/>
            <person name="Warfsmann J."/>
            <person name="Weissenbach J."/>
            <person name="White D.D."/>
            <person name="White J.D."/>
            <person name="Wiley G.B."/>
            <person name="Wincker P."/>
            <person name="Xing Y."/>
            <person name="Yang L."/>
            <person name="Yao Z."/>
            <person name="Ying F."/>
            <person name="Zhai J."/>
            <person name="Zhou L."/>
            <person name="Zuber A."/>
            <person name="Denarie J."/>
            <person name="Dixon R.A."/>
            <person name="May G.D."/>
            <person name="Schwartz D.C."/>
            <person name="Rogers J."/>
            <person name="Quetier F."/>
            <person name="Town C.D."/>
            <person name="Roe B.A."/>
        </authorList>
    </citation>
    <scope>NUCLEOTIDE SEQUENCE [LARGE SCALE GENOMIC DNA]</scope>
    <source>
        <strain evidence="8">A17</strain>
        <strain evidence="10 11">cv. Jemalong A17</strain>
    </source>
</reference>
<evidence type="ECO:0000256" key="5">
    <source>
        <dbReference type="ARBA" id="ARBA00023136"/>
    </source>
</evidence>
<dbReference type="GO" id="GO:0022857">
    <property type="term" value="F:transmembrane transporter activity"/>
    <property type="evidence" value="ECO:0000318"/>
    <property type="project" value="GO_Central"/>
</dbReference>
<dbReference type="Gramene" id="rna50510">
    <property type="protein sequence ID" value="RHN43876.1"/>
    <property type="gene ID" value="gene50510"/>
</dbReference>
<feature type="transmembrane region" description="Helical" evidence="6">
    <location>
        <begin position="358"/>
        <end position="383"/>
    </location>
</feature>
<proteinExistence type="inferred from homology"/>
<feature type="transmembrane region" description="Helical" evidence="6">
    <location>
        <begin position="133"/>
        <end position="150"/>
    </location>
</feature>
<dbReference type="NCBIfam" id="TIGR00797">
    <property type="entry name" value="matE"/>
    <property type="match status" value="1"/>
</dbReference>
<keyword evidence="11" id="KW-1185">Reference proteome</keyword>
<feature type="transmembrane region" description="Helical" evidence="6">
    <location>
        <begin position="162"/>
        <end position="185"/>
    </location>
</feature>
<keyword evidence="4 6" id="KW-1133">Transmembrane helix</keyword>
<dbReference type="OMA" id="WEPSSAY"/>